<organism evidence="1">
    <name type="scientific">Pseudomonas tritici</name>
    <dbReference type="NCBI Taxonomy" id="2745518"/>
    <lineage>
        <taxon>Bacteria</taxon>
        <taxon>Pseudomonadati</taxon>
        <taxon>Pseudomonadota</taxon>
        <taxon>Gammaproteobacteria</taxon>
        <taxon>Pseudomonadales</taxon>
        <taxon>Pseudomonadaceae</taxon>
        <taxon>Pseudomonas</taxon>
    </lineage>
</organism>
<dbReference type="AlphaFoldDB" id="A0A8H9YTQ9"/>
<proteinExistence type="predicted"/>
<dbReference type="EMBL" id="JABWQF010000014">
    <property type="protein sequence ID" value="MBC3294279.1"/>
    <property type="molecule type" value="Genomic_DNA"/>
</dbReference>
<reference evidence="1" key="1">
    <citation type="journal article" date="2020" name="Microorganisms">
        <title>Reliable Identification of Environmental Pseudomonas Isolates Using the rpoD Gene.</title>
        <authorList>
            <consortium name="The Broad Institute Genome Sequencing Platform"/>
            <person name="Girard L."/>
            <person name="Lood C."/>
            <person name="Rokni-Zadeh H."/>
            <person name="van Noort V."/>
            <person name="Lavigne R."/>
            <person name="De Mot R."/>
        </authorList>
    </citation>
    <scope>NUCLEOTIDE SEQUENCE [LARGE SCALE GENOMIC DNA]</scope>
    <source>
        <strain evidence="1">SWRI145</strain>
    </source>
</reference>
<gene>
    <name evidence="1" type="ORF">HU722_22410</name>
</gene>
<name>A0A8H9YTQ9_9PSED</name>
<accession>A0A8H9YTQ9</accession>
<comment type="caution">
    <text evidence="1">The sequence shown here is derived from an EMBL/GenBank/DDBJ whole genome shotgun (WGS) entry which is preliminary data.</text>
</comment>
<protein>
    <submittedName>
        <fullName evidence="1">Uncharacterized protein</fullName>
    </submittedName>
</protein>
<evidence type="ECO:0000313" key="1">
    <source>
        <dbReference type="EMBL" id="MBC3294279.1"/>
    </source>
</evidence>
<sequence>MKADKNFFIEGKIIENRLLGEPNKIFCIHRVMFNNGKYAIVRAASGICFAPGEIIQRNDGEWFYKQSKTPLLSFEYMEENESCRQLIEYY</sequence>